<dbReference type="AlphaFoldDB" id="M9RK62"/>
<evidence type="ECO:0000313" key="8">
    <source>
        <dbReference type="Proteomes" id="UP000004688"/>
    </source>
</evidence>
<evidence type="ECO:0000256" key="6">
    <source>
        <dbReference type="SAM" id="MobiDB-lite"/>
    </source>
</evidence>
<accession>M9RK62</accession>
<dbReference type="GO" id="GO:1990281">
    <property type="term" value="C:efflux pump complex"/>
    <property type="evidence" value="ECO:0007669"/>
    <property type="project" value="TreeGrafter"/>
</dbReference>
<dbReference type="PANTHER" id="PTHR30026">
    <property type="entry name" value="OUTER MEMBRANE PROTEIN TOLC"/>
    <property type="match status" value="1"/>
</dbReference>
<protein>
    <submittedName>
        <fullName evidence="7">Type I secretion system outer membrane protein</fullName>
    </submittedName>
</protein>
<gene>
    <name evidence="7" type="ORF">OA238_c25210</name>
</gene>
<keyword evidence="5" id="KW-0998">Cell outer membrane</keyword>
<organism evidence="7 8">
    <name type="scientific">Octadecabacter arcticus 238</name>
    <dbReference type="NCBI Taxonomy" id="391616"/>
    <lineage>
        <taxon>Bacteria</taxon>
        <taxon>Pseudomonadati</taxon>
        <taxon>Pseudomonadota</taxon>
        <taxon>Alphaproteobacteria</taxon>
        <taxon>Rhodobacterales</taxon>
        <taxon>Roseobacteraceae</taxon>
        <taxon>Octadecabacter</taxon>
    </lineage>
</organism>
<evidence type="ECO:0000256" key="4">
    <source>
        <dbReference type="ARBA" id="ARBA00023136"/>
    </source>
</evidence>
<keyword evidence="4" id="KW-0472">Membrane</keyword>
<dbReference type="InterPro" id="IPR051906">
    <property type="entry name" value="TolC-like"/>
</dbReference>
<dbReference type="STRING" id="391616.OA238_c25210"/>
<dbReference type="EMBL" id="CP003742">
    <property type="protein sequence ID" value="AGI72572.1"/>
    <property type="molecule type" value="Genomic_DNA"/>
</dbReference>
<sequence length="464" mass="49337">MVEGRINRPPLRTRKANRGRRLGQARHIKTSLAAGLAVVVLSGCMGEDIVSRASDLLRTNDASVAGGPQGGVALEGELSNGERSALIDDLLNRRSVLPTGPYTQVASSVLAANSRAAEAQLRAAMLRSQARELNWLRTLGPQISLNSLGSVVANLVIEQTLFDNGAKRAEREFARADVEVAAVALAQDTNDRVYQALDLYLTAQSAQARAAVNESGMARMERFEYVMSERVNAGINDRADLQLVQQKFAQMRSDFLEDREAASAAQAELAAMSATSLDGVSGIETIADPASTAQPLDVMKVEAQGISGMAEARALQAGYSPNITASGTVGQGGTAGINVGIPNGLGFGRGADLAAIDAMGRAAELQVAEQHEDSAREVAAIEGLITSLHRQQSNIATIISQANNTYTLFEQQLRAGQRSVPDVVGVFRTKLDAERDAVALRYDLARQELKLARIYGTLVDGEDI</sequence>
<evidence type="ECO:0000256" key="3">
    <source>
        <dbReference type="ARBA" id="ARBA00022692"/>
    </source>
</evidence>
<dbReference type="Gene3D" id="1.20.1600.10">
    <property type="entry name" value="Outer membrane efflux proteins (OEP)"/>
    <property type="match status" value="1"/>
</dbReference>
<dbReference type="SUPFAM" id="SSF56954">
    <property type="entry name" value="Outer membrane efflux proteins (OEP)"/>
    <property type="match status" value="1"/>
</dbReference>
<dbReference type="Proteomes" id="UP000004688">
    <property type="component" value="Chromosome"/>
</dbReference>
<dbReference type="eggNOG" id="COG1538">
    <property type="taxonomic scope" value="Bacteria"/>
</dbReference>
<dbReference type="HOGENOM" id="CLU_589033_0_0_5"/>
<dbReference type="GO" id="GO:0015288">
    <property type="term" value="F:porin activity"/>
    <property type="evidence" value="ECO:0007669"/>
    <property type="project" value="TreeGrafter"/>
</dbReference>
<proteinExistence type="predicted"/>
<comment type="subcellular location">
    <subcellularLocation>
        <location evidence="1">Cell outer membrane</location>
    </subcellularLocation>
</comment>
<keyword evidence="8" id="KW-1185">Reference proteome</keyword>
<keyword evidence="2" id="KW-1134">Transmembrane beta strand</keyword>
<dbReference type="GO" id="GO:0009279">
    <property type="term" value="C:cell outer membrane"/>
    <property type="evidence" value="ECO:0007669"/>
    <property type="project" value="UniProtKB-SubCell"/>
</dbReference>
<feature type="compositionally biased region" description="Basic residues" evidence="6">
    <location>
        <begin position="11"/>
        <end position="22"/>
    </location>
</feature>
<keyword evidence="3" id="KW-0812">Transmembrane</keyword>
<reference evidence="7 8" key="1">
    <citation type="journal article" date="2013" name="PLoS ONE">
        <title>Poles Apart: Arctic and Antarctic Octadecabacter strains Share High Genome Plasticity and a New Type of Xanthorhodopsin.</title>
        <authorList>
            <person name="Vollmers J."/>
            <person name="Voget S."/>
            <person name="Dietrich S."/>
            <person name="Gollnow K."/>
            <person name="Smits M."/>
            <person name="Meyer K."/>
            <person name="Brinkhoff T."/>
            <person name="Simon M."/>
            <person name="Daniel R."/>
        </authorList>
    </citation>
    <scope>NUCLEOTIDE SEQUENCE [LARGE SCALE GENOMIC DNA]</scope>
    <source>
        <strain evidence="7 8">238</strain>
    </source>
</reference>
<evidence type="ECO:0000256" key="1">
    <source>
        <dbReference type="ARBA" id="ARBA00004442"/>
    </source>
</evidence>
<dbReference type="GO" id="GO:0015562">
    <property type="term" value="F:efflux transmembrane transporter activity"/>
    <property type="evidence" value="ECO:0007669"/>
    <property type="project" value="InterPro"/>
</dbReference>
<feature type="region of interest" description="Disordered" evidence="6">
    <location>
        <begin position="1"/>
        <end position="22"/>
    </location>
</feature>
<dbReference type="KEGG" id="oar:OA238_c25210"/>
<name>M9RK62_9RHOB</name>
<evidence type="ECO:0000256" key="5">
    <source>
        <dbReference type="ARBA" id="ARBA00023237"/>
    </source>
</evidence>
<evidence type="ECO:0000313" key="7">
    <source>
        <dbReference type="EMBL" id="AGI72572.1"/>
    </source>
</evidence>
<dbReference type="PANTHER" id="PTHR30026:SF20">
    <property type="entry name" value="OUTER MEMBRANE PROTEIN TOLC"/>
    <property type="match status" value="1"/>
</dbReference>
<evidence type="ECO:0000256" key="2">
    <source>
        <dbReference type="ARBA" id="ARBA00022452"/>
    </source>
</evidence>